<dbReference type="InterPro" id="IPR046031">
    <property type="entry name" value="DUF5989"/>
</dbReference>
<accession>T2IAL8</accession>
<comment type="caution">
    <text evidence="2">The sequence shown here is derived from an EMBL/GenBank/DDBJ whole genome shotgun (WGS) entry which is preliminary data.</text>
</comment>
<evidence type="ECO:0000313" key="2">
    <source>
        <dbReference type="EMBL" id="CCQ49869.1"/>
    </source>
</evidence>
<dbReference type="Pfam" id="PF19451">
    <property type="entry name" value="DUF5989"/>
    <property type="match status" value="1"/>
</dbReference>
<dbReference type="RefSeq" id="WP_021829730.1">
    <property type="nucleotide sequence ID" value="NZ_CAQK01000195.1"/>
</dbReference>
<sequence>MEEFIELLQDLWGFLNERKKYWLAPLIITLVLLGALIVFTQGSAIAPFIYTLF</sequence>
<keyword evidence="1" id="KW-0472">Membrane</keyword>
<organism evidence="2 3">
    <name type="scientific">Crocosphaera watsonii WH 8502</name>
    <dbReference type="NCBI Taxonomy" id="423474"/>
    <lineage>
        <taxon>Bacteria</taxon>
        <taxon>Bacillati</taxon>
        <taxon>Cyanobacteriota</taxon>
        <taxon>Cyanophyceae</taxon>
        <taxon>Oscillatoriophycideae</taxon>
        <taxon>Chroococcales</taxon>
        <taxon>Aphanothecaceae</taxon>
        <taxon>Crocosphaera</taxon>
    </lineage>
</organism>
<evidence type="ECO:0000256" key="1">
    <source>
        <dbReference type="SAM" id="Phobius"/>
    </source>
</evidence>
<evidence type="ECO:0008006" key="4">
    <source>
        <dbReference type="Google" id="ProtNLM"/>
    </source>
</evidence>
<reference evidence="2 3" key="2">
    <citation type="submission" date="2013-09" db="EMBL/GenBank/DDBJ databases">
        <title>Whole genome comparison of six Crocosphaera watsonii strains with differing phenotypes.</title>
        <authorList>
            <person name="Bench S.R."/>
            <person name="Heller P."/>
            <person name="Frank I."/>
            <person name="Arciniega M."/>
            <person name="Shilova I.N."/>
            <person name="Zehr J.P."/>
        </authorList>
    </citation>
    <scope>NUCLEOTIDE SEQUENCE [LARGE SCALE GENOMIC DNA]</scope>
    <source>
        <strain evidence="2 3">WH 8502</strain>
    </source>
</reference>
<name>T2IAL8_CROWT</name>
<dbReference type="Proteomes" id="UP000018348">
    <property type="component" value="Unassembled WGS sequence"/>
</dbReference>
<evidence type="ECO:0000313" key="3">
    <source>
        <dbReference type="Proteomes" id="UP000018348"/>
    </source>
</evidence>
<keyword evidence="1" id="KW-1133">Transmembrane helix</keyword>
<reference evidence="2 3" key="1">
    <citation type="submission" date="2013-01" db="EMBL/GenBank/DDBJ databases">
        <authorList>
            <person name="Bench S."/>
        </authorList>
    </citation>
    <scope>NUCLEOTIDE SEQUENCE [LARGE SCALE GENOMIC DNA]</scope>
    <source>
        <strain evidence="2 3">WH 8502</strain>
    </source>
</reference>
<dbReference type="AlphaFoldDB" id="T2IAL8"/>
<dbReference type="EMBL" id="CAQK01000195">
    <property type="protein sequence ID" value="CCQ49869.1"/>
    <property type="molecule type" value="Genomic_DNA"/>
</dbReference>
<protein>
    <recommendedName>
        <fullName evidence="4">SxtK</fullName>
    </recommendedName>
</protein>
<gene>
    <name evidence="2" type="ORF">CWATWH8502_1930</name>
</gene>
<feature type="transmembrane region" description="Helical" evidence="1">
    <location>
        <begin position="21"/>
        <end position="50"/>
    </location>
</feature>
<keyword evidence="1" id="KW-0812">Transmembrane</keyword>
<proteinExistence type="predicted"/>